<evidence type="ECO:0000313" key="2">
    <source>
        <dbReference type="EMBL" id="KAF7276363.1"/>
    </source>
</evidence>
<sequence length="92" mass="10465">LYGISDASFIILPHRRTVPHHLPRSRKKSESVVKRKAIGPENTTNNNDPFSHRVRFAKFNTRKMTIDNPADDFGLSHDPPFSLFLLPPSRSA</sequence>
<dbReference type="AlphaFoldDB" id="A0A834ICX8"/>
<accession>A0A834ICX8</accession>
<keyword evidence="3" id="KW-1185">Reference proteome</keyword>
<proteinExistence type="predicted"/>
<feature type="non-terminal residue" evidence="2">
    <location>
        <position position="1"/>
    </location>
</feature>
<feature type="region of interest" description="Disordered" evidence="1">
    <location>
        <begin position="20"/>
        <end position="52"/>
    </location>
</feature>
<name>A0A834ICX8_RHYFE</name>
<evidence type="ECO:0000256" key="1">
    <source>
        <dbReference type="SAM" id="MobiDB-lite"/>
    </source>
</evidence>
<protein>
    <submittedName>
        <fullName evidence="2">Uncharacterized protein</fullName>
    </submittedName>
</protein>
<comment type="caution">
    <text evidence="2">The sequence shown here is derived from an EMBL/GenBank/DDBJ whole genome shotgun (WGS) entry which is preliminary data.</text>
</comment>
<organism evidence="2 3">
    <name type="scientific">Rhynchophorus ferrugineus</name>
    <name type="common">Red palm weevil</name>
    <name type="synonym">Curculio ferrugineus</name>
    <dbReference type="NCBI Taxonomy" id="354439"/>
    <lineage>
        <taxon>Eukaryota</taxon>
        <taxon>Metazoa</taxon>
        <taxon>Ecdysozoa</taxon>
        <taxon>Arthropoda</taxon>
        <taxon>Hexapoda</taxon>
        <taxon>Insecta</taxon>
        <taxon>Pterygota</taxon>
        <taxon>Neoptera</taxon>
        <taxon>Endopterygota</taxon>
        <taxon>Coleoptera</taxon>
        <taxon>Polyphaga</taxon>
        <taxon>Cucujiformia</taxon>
        <taxon>Curculionidae</taxon>
        <taxon>Dryophthorinae</taxon>
        <taxon>Rhynchophorus</taxon>
    </lineage>
</organism>
<gene>
    <name evidence="2" type="ORF">GWI33_010435</name>
</gene>
<dbReference type="Proteomes" id="UP000625711">
    <property type="component" value="Unassembled WGS sequence"/>
</dbReference>
<dbReference type="EMBL" id="JAACXV010007201">
    <property type="protein sequence ID" value="KAF7276363.1"/>
    <property type="molecule type" value="Genomic_DNA"/>
</dbReference>
<evidence type="ECO:0000313" key="3">
    <source>
        <dbReference type="Proteomes" id="UP000625711"/>
    </source>
</evidence>
<reference evidence="2" key="1">
    <citation type="submission" date="2020-08" db="EMBL/GenBank/DDBJ databases">
        <title>Genome sequencing and assembly of the red palm weevil Rhynchophorus ferrugineus.</title>
        <authorList>
            <person name="Dias G.B."/>
            <person name="Bergman C.M."/>
            <person name="Manee M."/>
        </authorList>
    </citation>
    <scope>NUCLEOTIDE SEQUENCE</scope>
    <source>
        <strain evidence="2">AA-2017</strain>
        <tissue evidence="2">Whole larva</tissue>
    </source>
</reference>